<comment type="catalytic activity">
    <reaction evidence="7">
        <text>D-glucose 6-phosphate + NADP(+) = 6-phospho-D-glucono-1,5-lactone + NADPH + H(+)</text>
        <dbReference type="Rhea" id="RHEA:15841"/>
        <dbReference type="ChEBI" id="CHEBI:15378"/>
        <dbReference type="ChEBI" id="CHEBI:57783"/>
        <dbReference type="ChEBI" id="CHEBI:57955"/>
        <dbReference type="ChEBI" id="CHEBI:58349"/>
        <dbReference type="ChEBI" id="CHEBI:61548"/>
        <dbReference type="EC" id="1.1.1.49"/>
    </reaction>
</comment>
<feature type="binding site" evidence="7">
    <location>
        <position position="246"/>
    </location>
    <ligand>
        <name>substrate</name>
    </ligand>
</feature>
<reference evidence="10" key="1">
    <citation type="submission" date="2019-11" db="EMBL/GenBank/DDBJ databases">
        <title>Description of new Acetobacter species.</title>
        <authorList>
            <person name="Cleenwerck I."/>
            <person name="Sombolestani A.S."/>
        </authorList>
    </citation>
    <scope>NUCLEOTIDE SEQUENCE</scope>
    <source>
        <strain evidence="10">LMG 1626</strain>
    </source>
</reference>
<feature type="active site" description="Proton acceptor" evidence="7">
    <location>
        <position position="251"/>
    </location>
</feature>
<dbReference type="Gene3D" id="3.30.360.10">
    <property type="entry name" value="Dihydrodipicolinate Reductase, domain 2"/>
    <property type="match status" value="1"/>
</dbReference>
<dbReference type="InterPro" id="IPR022675">
    <property type="entry name" value="G6P_DH_C"/>
</dbReference>
<evidence type="ECO:0000256" key="5">
    <source>
        <dbReference type="ARBA" id="ARBA00023002"/>
    </source>
</evidence>
<feature type="binding site" evidence="7">
    <location>
        <position position="159"/>
    </location>
    <ligand>
        <name>NADP(+)</name>
        <dbReference type="ChEBI" id="CHEBI:58349"/>
    </ligand>
</feature>
<dbReference type="PROSITE" id="PS00069">
    <property type="entry name" value="G6P_DEHYDROGENASE"/>
    <property type="match status" value="1"/>
</dbReference>
<keyword evidence="11" id="KW-1185">Reference proteome</keyword>
<comment type="caution">
    <text evidence="10">The sequence shown here is derived from an EMBL/GenBank/DDBJ whole genome shotgun (WGS) entry which is preliminary data.</text>
</comment>
<feature type="domain" description="Glucose-6-phosphate dehydrogenase NAD-binding" evidence="8">
    <location>
        <begin position="22"/>
        <end position="198"/>
    </location>
</feature>
<evidence type="ECO:0000313" key="10">
    <source>
        <dbReference type="EMBL" id="NHO54054.1"/>
    </source>
</evidence>
<comment type="function">
    <text evidence="7">Catalyzes the oxidation of glucose 6-phosphate to 6-phosphogluconolactone.</text>
</comment>
<evidence type="ECO:0000259" key="8">
    <source>
        <dbReference type="Pfam" id="PF00479"/>
    </source>
</evidence>
<feature type="binding site" evidence="7">
    <location>
        <position position="189"/>
    </location>
    <ligand>
        <name>substrate</name>
    </ligand>
</feature>
<protein>
    <recommendedName>
        <fullName evidence="7">Glucose-6-phosphate 1-dehydrogenase</fullName>
        <shortName evidence="7">G6PD</shortName>
        <ecNumber evidence="7">1.1.1.49</ecNumber>
    </recommendedName>
</protein>
<feature type="binding site" evidence="7">
    <location>
        <position position="59"/>
    </location>
    <ligand>
        <name>NADP(+)</name>
        <dbReference type="ChEBI" id="CHEBI:58349"/>
    </ligand>
</feature>
<dbReference type="HAMAP" id="MF_00966">
    <property type="entry name" value="G6PD"/>
    <property type="match status" value="1"/>
</dbReference>
<evidence type="ECO:0000256" key="2">
    <source>
        <dbReference type="ARBA" id="ARBA00009975"/>
    </source>
</evidence>
<feature type="binding site" evidence="7">
    <location>
        <position position="350"/>
    </location>
    <ligand>
        <name>substrate</name>
    </ligand>
</feature>
<gene>
    <name evidence="7 10" type="primary">zwf</name>
    <name evidence="10" type="ORF">GOB87_08805</name>
</gene>
<feature type="domain" description="Glucose-6-phosphate dehydrogenase C-terminal" evidence="9">
    <location>
        <begin position="200"/>
        <end position="494"/>
    </location>
</feature>
<dbReference type="PANTHER" id="PTHR23429">
    <property type="entry name" value="GLUCOSE-6-PHOSPHATE 1-DEHYDROGENASE G6PD"/>
    <property type="match status" value="1"/>
</dbReference>
<dbReference type="PIRSF" id="PIRSF000110">
    <property type="entry name" value="G6PD"/>
    <property type="match status" value="1"/>
</dbReference>
<dbReference type="InterPro" id="IPR036291">
    <property type="entry name" value="NAD(P)-bd_dom_sf"/>
</dbReference>
<dbReference type="EC" id="1.1.1.49" evidence="7"/>
<keyword evidence="6 7" id="KW-0119">Carbohydrate metabolism</keyword>
<dbReference type="SUPFAM" id="SSF55347">
    <property type="entry name" value="Glyceraldehyde-3-phosphate dehydrogenase-like, C-terminal domain"/>
    <property type="match status" value="1"/>
</dbReference>
<dbReference type="NCBIfam" id="TIGR00871">
    <property type="entry name" value="zwf"/>
    <property type="match status" value="1"/>
</dbReference>
<keyword evidence="4 7" id="KW-0521">NADP</keyword>
<dbReference type="PANTHER" id="PTHR23429:SF0">
    <property type="entry name" value="GLUCOSE-6-PHOSPHATE 1-DEHYDROGENASE"/>
    <property type="match status" value="1"/>
</dbReference>
<dbReference type="PRINTS" id="PR00079">
    <property type="entry name" value="G6PDHDRGNASE"/>
</dbReference>
<comment type="caution">
    <text evidence="7">Lacks conserved residue(s) required for the propagation of feature annotation.</text>
</comment>
<evidence type="ECO:0000256" key="3">
    <source>
        <dbReference type="ARBA" id="ARBA00022526"/>
    </source>
</evidence>
<sequence>MTTGSTRDDSSVQSPVAAFDFVIVGATGDLTMRKLLPAFFEQFCRGRIAVGTKIIGAARSDLTDEAYRQRAKEGLQQFAASAKSAPDKIEAFLPFLHYVSLDMSDRHADWTRLTSLLDQDEGRSRVFYVATAPRLYVPTAEAIAHNGLITDTTRLVLEKPIGTDLTSADAINDGVGKHFREEQVFRIDHYLGKQTVQNILALRFANPVLERIWDADSIACVQITAAETVGVGKRGPYYDTAGALRDMVQNHLLQVLCLVAMEPPTALSATDLRDEKLKILRALKPMTSEGVARDTIRGQYVAAAANGEQIPGYLEDLGTPASHTETWLALRTEIRTPRWAGVPFYIRTGKRMARKETEIVIQFRPQPWPVFQDTPEPGFLILRIQPDEGVSLSLSSKDPTAPGFRLRETQLDVSYPQAFGVRYPDSYEDLLMAAVAGDQVLFIRRDEVTAAWQWVEPILKGWAEDVRPMETYAAGTQGPASSDALLARDGFAWKESAV</sequence>
<dbReference type="GO" id="GO:0009051">
    <property type="term" value="P:pentose-phosphate shunt, oxidative branch"/>
    <property type="evidence" value="ECO:0007669"/>
    <property type="project" value="TreeGrafter"/>
</dbReference>
<dbReference type="InterPro" id="IPR019796">
    <property type="entry name" value="G6P_DH_AS"/>
</dbReference>
<evidence type="ECO:0000256" key="7">
    <source>
        <dbReference type="HAMAP-Rule" id="MF_00966"/>
    </source>
</evidence>
<dbReference type="Pfam" id="PF02781">
    <property type="entry name" value="G6PD_C"/>
    <property type="match status" value="1"/>
</dbReference>
<feature type="binding site" evidence="7">
    <location>
        <position position="227"/>
    </location>
    <ligand>
        <name>substrate</name>
    </ligand>
</feature>
<dbReference type="RefSeq" id="WP_166315494.1">
    <property type="nucleotide sequence ID" value="NZ_WOTH01000015.1"/>
</dbReference>
<evidence type="ECO:0000256" key="1">
    <source>
        <dbReference type="ARBA" id="ARBA00004937"/>
    </source>
</evidence>
<dbReference type="InterPro" id="IPR001282">
    <property type="entry name" value="G6P_DH"/>
</dbReference>
<accession>A0A967EIY5</accession>
<dbReference type="SUPFAM" id="SSF51735">
    <property type="entry name" value="NAD(P)-binding Rossmann-fold domains"/>
    <property type="match status" value="1"/>
</dbReference>
<dbReference type="InterPro" id="IPR022674">
    <property type="entry name" value="G6P_DH_NAD-bd"/>
</dbReference>
<feature type="binding site" evidence="7">
    <location>
        <position position="355"/>
    </location>
    <ligand>
        <name>substrate</name>
    </ligand>
</feature>
<dbReference type="Pfam" id="PF00479">
    <property type="entry name" value="G6PD_N"/>
    <property type="match status" value="1"/>
</dbReference>
<evidence type="ECO:0000313" key="11">
    <source>
        <dbReference type="Proteomes" id="UP000597459"/>
    </source>
</evidence>
<organism evidence="10 11">
    <name type="scientific">Acetobacter estunensis</name>
    <dbReference type="NCBI Taxonomy" id="104097"/>
    <lineage>
        <taxon>Bacteria</taxon>
        <taxon>Pseudomonadati</taxon>
        <taxon>Pseudomonadota</taxon>
        <taxon>Alphaproteobacteria</taxon>
        <taxon>Acetobacterales</taxon>
        <taxon>Acetobacteraceae</taxon>
        <taxon>Acetobacter</taxon>
    </lineage>
</organism>
<dbReference type="EMBL" id="WOTH01000015">
    <property type="protein sequence ID" value="NHO54054.1"/>
    <property type="molecule type" value="Genomic_DNA"/>
</dbReference>
<dbReference type="GO" id="GO:0004345">
    <property type="term" value="F:glucose-6-phosphate dehydrogenase activity"/>
    <property type="evidence" value="ECO:0007669"/>
    <property type="project" value="UniProtKB-UniRule"/>
</dbReference>
<evidence type="ECO:0000256" key="4">
    <source>
        <dbReference type="ARBA" id="ARBA00022857"/>
    </source>
</evidence>
<name>A0A967EIY5_9PROT</name>
<comment type="similarity">
    <text evidence="2 7">Belongs to the glucose-6-phosphate dehydrogenase family.</text>
</comment>
<proteinExistence type="inferred from homology"/>
<dbReference type="Gene3D" id="3.40.50.720">
    <property type="entry name" value="NAD(P)-binding Rossmann-like Domain"/>
    <property type="match status" value="1"/>
</dbReference>
<dbReference type="GO" id="GO:0006006">
    <property type="term" value="P:glucose metabolic process"/>
    <property type="evidence" value="ECO:0007669"/>
    <property type="project" value="UniProtKB-KW"/>
</dbReference>
<dbReference type="AlphaFoldDB" id="A0A967EIY5"/>
<dbReference type="GO" id="GO:0050661">
    <property type="term" value="F:NADP binding"/>
    <property type="evidence" value="ECO:0007669"/>
    <property type="project" value="UniProtKB-UniRule"/>
</dbReference>
<dbReference type="Proteomes" id="UP000597459">
    <property type="component" value="Unassembled WGS sequence"/>
</dbReference>
<evidence type="ECO:0000256" key="6">
    <source>
        <dbReference type="ARBA" id="ARBA00023277"/>
    </source>
</evidence>
<keyword evidence="5 7" id="KW-0560">Oxidoreductase</keyword>
<keyword evidence="3 7" id="KW-0313">Glucose metabolism</keyword>
<feature type="binding site" evidence="7">
    <location>
        <position position="193"/>
    </location>
    <ligand>
        <name>substrate</name>
    </ligand>
</feature>
<comment type="pathway">
    <text evidence="1 7">Carbohydrate degradation; pentose phosphate pathway; D-ribulose 5-phosphate from D-glucose 6-phosphate (oxidative stage): step 1/3.</text>
</comment>
<evidence type="ECO:0000259" key="9">
    <source>
        <dbReference type="Pfam" id="PF02781"/>
    </source>
</evidence>
<dbReference type="GO" id="GO:0005829">
    <property type="term" value="C:cytosol"/>
    <property type="evidence" value="ECO:0007669"/>
    <property type="project" value="TreeGrafter"/>
</dbReference>